<dbReference type="InterPro" id="IPR029063">
    <property type="entry name" value="SAM-dependent_MTases_sf"/>
</dbReference>
<reference evidence="4 5" key="1">
    <citation type="journal article" date="2016" name="Nat. Commun.">
        <title>Thousands of microbial genomes shed light on interconnected biogeochemical processes in an aquifer system.</title>
        <authorList>
            <person name="Anantharaman K."/>
            <person name="Brown C.T."/>
            <person name="Hug L.A."/>
            <person name="Sharon I."/>
            <person name="Castelle C.J."/>
            <person name="Probst A.J."/>
            <person name="Thomas B.C."/>
            <person name="Singh A."/>
            <person name="Wilkins M.J."/>
            <person name="Karaoz U."/>
            <person name="Brodie E.L."/>
            <person name="Williams K.H."/>
            <person name="Hubbard S.S."/>
            <person name="Banfield J.F."/>
        </authorList>
    </citation>
    <scope>NUCLEOTIDE SEQUENCE [LARGE SCALE GENOMIC DNA]</scope>
</reference>
<sequence length="135" mass="15168">MLDLARVHAGETIIDAGSGDGSLVIASAGRGAHAIGIESNPLLVFYSRIRILRNTERRNITIIRGNLFSQPFHSADILFLYLFPKTIEKLKEKLEKELKPGCRVVSNTFPIPGWTPEKEQDDVFLYIKREKSSTI</sequence>
<dbReference type="PANTHER" id="PTHR13610:SF11">
    <property type="entry name" value="METHYLTRANSFERASE DOMAIN-CONTAINING PROTEIN"/>
    <property type="match status" value="1"/>
</dbReference>
<protein>
    <recommendedName>
        <fullName evidence="6">Methyltransferase domain-containing protein</fullName>
    </recommendedName>
</protein>
<comment type="caution">
    <text evidence="4">The sequence shown here is derived from an EMBL/GenBank/DDBJ whole genome shotgun (WGS) entry which is preliminary data.</text>
</comment>
<dbReference type="GO" id="GO:0016279">
    <property type="term" value="F:protein-lysine N-methyltransferase activity"/>
    <property type="evidence" value="ECO:0007669"/>
    <property type="project" value="InterPro"/>
</dbReference>
<name>A0A1G2K3P4_9BACT</name>
<dbReference type="EMBL" id="MHQB01000023">
    <property type="protein sequence ID" value="OGZ94032.1"/>
    <property type="molecule type" value="Genomic_DNA"/>
</dbReference>
<dbReference type="AlphaFoldDB" id="A0A1G2K3P4"/>
<evidence type="ECO:0008006" key="6">
    <source>
        <dbReference type="Google" id="ProtNLM"/>
    </source>
</evidence>
<evidence type="ECO:0000256" key="3">
    <source>
        <dbReference type="ARBA" id="ARBA00022691"/>
    </source>
</evidence>
<organism evidence="4 5">
    <name type="scientific">Candidatus Sungbacteria bacterium GWC2_49_10</name>
    <dbReference type="NCBI Taxonomy" id="1802263"/>
    <lineage>
        <taxon>Bacteria</taxon>
        <taxon>Candidatus Sungiibacteriota</taxon>
    </lineage>
</organism>
<dbReference type="Pfam" id="PF06325">
    <property type="entry name" value="PrmA"/>
    <property type="match status" value="1"/>
</dbReference>
<evidence type="ECO:0000313" key="4">
    <source>
        <dbReference type="EMBL" id="OGZ94032.1"/>
    </source>
</evidence>
<dbReference type="Gene3D" id="3.40.50.150">
    <property type="entry name" value="Vaccinia Virus protein VP39"/>
    <property type="match status" value="1"/>
</dbReference>
<keyword evidence="3" id="KW-0949">S-adenosyl-L-methionine</keyword>
<gene>
    <name evidence="4" type="ORF">A2131_02570</name>
</gene>
<evidence type="ECO:0000256" key="1">
    <source>
        <dbReference type="ARBA" id="ARBA00022603"/>
    </source>
</evidence>
<dbReference type="GO" id="GO:0032259">
    <property type="term" value="P:methylation"/>
    <property type="evidence" value="ECO:0007669"/>
    <property type="project" value="UniProtKB-KW"/>
</dbReference>
<dbReference type="PANTHER" id="PTHR13610">
    <property type="entry name" value="METHYLTRANSFERASE DOMAIN-CONTAINING PROTEIN"/>
    <property type="match status" value="1"/>
</dbReference>
<dbReference type="InterPro" id="IPR026170">
    <property type="entry name" value="FAM173A/B"/>
</dbReference>
<evidence type="ECO:0000256" key="2">
    <source>
        <dbReference type="ARBA" id="ARBA00022679"/>
    </source>
</evidence>
<proteinExistence type="predicted"/>
<keyword evidence="1" id="KW-0489">Methyltransferase</keyword>
<keyword evidence="2" id="KW-0808">Transferase</keyword>
<accession>A0A1G2K3P4</accession>
<evidence type="ECO:0000313" key="5">
    <source>
        <dbReference type="Proteomes" id="UP000177392"/>
    </source>
</evidence>
<dbReference type="SUPFAM" id="SSF53335">
    <property type="entry name" value="S-adenosyl-L-methionine-dependent methyltransferases"/>
    <property type="match status" value="1"/>
</dbReference>
<dbReference type="Proteomes" id="UP000177392">
    <property type="component" value="Unassembled WGS sequence"/>
</dbReference>